<keyword evidence="2" id="KW-1185">Reference proteome</keyword>
<name>A0A7N9CPC3_MACFA</name>
<dbReference type="AlphaFoldDB" id="A0A7N9CPC3"/>
<dbReference type="Proteomes" id="UP000233100">
    <property type="component" value="Chromosome 5"/>
</dbReference>
<evidence type="ECO:0000313" key="2">
    <source>
        <dbReference type="Proteomes" id="UP000233100"/>
    </source>
</evidence>
<dbReference type="Ensembl" id="ENSMFAT00000094403.1">
    <property type="protein sequence ID" value="ENSMFAP00000052886.1"/>
    <property type="gene ID" value="ENSMFAG00000056346.1"/>
</dbReference>
<accession>A0A7N9CPC3</accession>
<proteinExistence type="predicted"/>
<reference evidence="1" key="2">
    <citation type="submission" date="2025-08" db="UniProtKB">
        <authorList>
            <consortium name="Ensembl"/>
        </authorList>
    </citation>
    <scope>IDENTIFICATION</scope>
</reference>
<reference evidence="1" key="3">
    <citation type="submission" date="2025-09" db="UniProtKB">
        <authorList>
            <consortium name="Ensembl"/>
        </authorList>
    </citation>
    <scope>IDENTIFICATION</scope>
</reference>
<reference evidence="1 2" key="1">
    <citation type="submission" date="2013-03" db="EMBL/GenBank/DDBJ databases">
        <authorList>
            <person name="Warren W."/>
            <person name="Wilson R.K."/>
        </authorList>
    </citation>
    <scope>NUCLEOTIDE SEQUENCE</scope>
</reference>
<sequence>CIFLDSSLLSPKNYLRCLHKCYLSYKGCRVHVHNVQVCYICILVPCCCAAPINSSFTVHTSYRSV</sequence>
<evidence type="ECO:0000313" key="1">
    <source>
        <dbReference type="Ensembl" id="ENSMFAP00000052886.1"/>
    </source>
</evidence>
<dbReference type="GeneTree" id="ENSGT01150000289772"/>
<protein>
    <submittedName>
        <fullName evidence="1">Uncharacterized protein</fullName>
    </submittedName>
</protein>
<organism evidence="1 2">
    <name type="scientific">Macaca fascicularis</name>
    <name type="common">Crab-eating macaque</name>
    <name type="synonym">Cynomolgus monkey</name>
    <dbReference type="NCBI Taxonomy" id="9541"/>
    <lineage>
        <taxon>Eukaryota</taxon>
        <taxon>Metazoa</taxon>
        <taxon>Chordata</taxon>
        <taxon>Craniata</taxon>
        <taxon>Vertebrata</taxon>
        <taxon>Euteleostomi</taxon>
        <taxon>Mammalia</taxon>
        <taxon>Eutheria</taxon>
        <taxon>Euarchontoglires</taxon>
        <taxon>Primates</taxon>
        <taxon>Haplorrhini</taxon>
        <taxon>Catarrhini</taxon>
        <taxon>Cercopithecidae</taxon>
        <taxon>Cercopithecinae</taxon>
        <taxon>Macaca</taxon>
    </lineage>
</organism>